<gene>
    <name evidence="1" type="ORF">NESM_000839800</name>
</gene>
<dbReference type="InterPro" id="IPR043136">
    <property type="entry name" value="B30.2/SPRY_sf"/>
</dbReference>
<reference evidence="1 2" key="1">
    <citation type="journal article" date="2021" name="MBio">
        <title>A New Model Trypanosomatid, Novymonas esmeraldas: Genomic Perception of Its 'Candidatus Pandoraea novymonadis' Endosymbiont.</title>
        <authorList>
            <person name="Zakharova A."/>
            <person name="Saura A."/>
            <person name="Butenko A."/>
            <person name="Podesvova L."/>
            <person name="Warmusova S."/>
            <person name="Kostygov A.Y."/>
            <person name="Nenarokova A."/>
            <person name="Lukes J."/>
            <person name="Opperdoes F.R."/>
            <person name="Yurchenko V."/>
        </authorList>
    </citation>
    <scope>NUCLEOTIDE SEQUENCE [LARGE SCALE GENOMIC DNA]</scope>
    <source>
        <strain evidence="1 2">E262AT.01</strain>
    </source>
</reference>
<dbReference type="InterPro" id="IPR011333">
    <property type="entry name" value="SKP1/BTB/POZ_sf"/>
</dbReference>
<name>A0AAW0EYW5_9TRYP</name>
<evidence type="ECO:0000313" key="1">
    <source>
        <dbReference type="EMBL" id="KAK7198751.1"/>
    </source>
</evidence>
<organism evidence="1 2">
    <name type="scientific">Novymonas esmeraldas</name>
    <dbReference type="NCBI Taxonomy" id="1808958"/>
    <lineage>
        <taxon>Eukaryota</taxon>
        <taxon>Discoba</taxon>
        <taxon>Euglenozoa</taxon>
        <taxon>Kinetoplastea</taxon>
        <taxon>Metakinetoplastina</taxon>
        <taxon>Trypanosomatida</taxon>
        <taxon>Trypanosomatidae</taxon>
        <taxon>Novymonas</taxon>
    </lineage>
</organism>
<dbReference type="Gene3D" id="2.60.120.920">
    <property type="match status" value="1"/>
</dbReference>
<evidence type="ECO:0008006" key="3">
    <source>
        <dbReference type="Google" id="ProtNLM"/>
    </source>
</evidence>
<protein>
    <recommendedName>
        <fullName evidence="3">BTB domain-containing protein</fullName>
    </recommendedName>
</protein>
<keyword evidence="2" id="KW-1185">Reference proteome</keyword>
<dbReference type="SUPFAM" id="SSF54695">
    <property type="entry name" value="POZ domain"/>
    <property type="match status" value="1"/>
</dbReference>
<dbReference type="EMBL" id="JAECZO010000172">
    <property type="protein sequence ID" value="KAK7198751.1"/>
    <property type="molecule type" value="Genomic_DNA"/>
</dbReference>
<dbReference type="PROSITE" id="PS51257">
    <property type="entry name" value="PROKAR_LIPOPROTEIN"/>
    <property type="match status" value="1"/>
</dbReference>
<dbReference type="Proteomes" id="UP001430356">
    <property type="component" value="Unassembled WGS sequence"/>
</dbReference>
<dbReference type="AlphaFoldDB" id="A0AAW0EYW5"/>
<sequence>MDRGDVDREPPAAADVTGASVALVPHALLPALYGCRRESDSLTALCARMKDQYAELAALPPSVPPVVCFCVGGKSFAVSRTLVEKDPGSLLYSLAAQHYCASAPRQCKRRRGSDDDGGRSASGAAIEVPGRNAALFGMLLNLLRGYRSAIPEDWVDSCRDEAAYYGLSSSWNARFQVAPARYYFRSVLHNSKLISDSVLGVASDFLTAGVHHIDFSVPQCDRVSVGMVNSHAGTAAADEPATAAQEGHHGAFYWSDGKLSLYLGEPRVVETGFPFQTGALVRVIFDADDRLVRWVMNGEYCVAMERLPAGQHYAFASIAARNSQVTIVAT</sequence>
<comment type="caution">
    <text evidence="1">The sequence shown here is derived from an EMBL/GenBank/DDBJ whole genome shotgun (WGS) entry which is preliminary data.</text>
</comment>
<accession>A0AAW0EYW5</accession>
<proteinExistence type="predicted"/>
<dbReference type="Gene3D" id="3.30.710.10">
    <property type="entry name" value="Potassium Channel Kv1.1, Chain A"/>
    <property type="match status" value="1"/>
</dbReference>
<evidence type="ECO:0000313" key="2">
    <source>
        <dbReference type="Proteomes" id="UP001430356"/>
    </source>
</evidence>